<dbReference type="GO" id="GO:0022625">
    <property type="term" value="C:cytosolic large ribosomal subunit"/>
    <property type="evidence" value="ECO:0007669"/>
    <property type="project" value="TreeGrafter"/>
</dbReference>
<name>G3HVC5_CRIGR</name>
<reference evidence="5" key="1">
    <citation type="journal article" date="2011" name="Nat. Biotechnol.">
        <title>The genomic sequence of the Chinese hamster ovary (CHO)-K1 cell line.</title>
        <authorList>
            <person name="Xu X."/>
            <person name="Nagarajan H."/>
            <person name="Lewis N.E."/>
            <person name="Pan S."/>
            <person name="Cai Z."/>
            <person name="Liu X."/>
            <person name="Chen W."/>
            <person name="Xie M."/>
            <person name="Wang W."/>
            <person name="Hammond S."/>
            <person name="Andersen M.R."/>
            <person name="Neff N."/>
            <person name="Passarelli B."/>
            <person name="Koh W."/>
            <person name="Fan H.C."/>
            <person name="Wang J."/>
            <person name="Gui Y."/>
            <person name="Lee K.H."/>
            <person name="Betenbaugh M.J."/>
            <person name="Quake S.R."/>
            <person name="Famili I."/>
            <person name="Palsson B.O."/>
            <person name="Wang J."/>
        </authorList>
    </citation>
    <scope>NUCLEOTIDE SEQUENCE [LARGE SCALE GENOMIC DNA]</scope>
    <source>
        <strain evidence="5">CHO K1 cell line</strain>
    </source>
</reference>
<gene>
    <name evidence="4" type="ORF">I79_014909</name>
</gene>
<accession>G3HVC5</accession>
<dbReference type="InterPro" id="IPR036796">
    <property type="entry name" value="Ribosomal_uL11_N_sf"/>
</dbReference>
<dbReference type="STRING" id="10029.G3HVC5"/>
<dbReference type="GO" id="GO:0003735">
    <property type="term" value="F:structural constituent of ribosome"/>
    <property type="evidence" value="ECO:0007669"/>
    <property type="project" value="InterPro"/>
</dbReference>
<evidence type="ECO:0000256" key="3">
    <source>
        <dbReference type="ARBA" id="ARBA00023274"/>
    </source>
</evidence>
<organism evidence="4 5">
    <name type="scientific">Cricetulus griseus</name>
    <name type="common">Chinese hamster</name>
    <name type="synonym">Cricetulus barabensis griseus</name>
    <dbReference type="NCBI Taxonomy" id="10029"/>
    <lineage>
        <taxon>Eukaryota</taxon>
        <taxon>Metazoa</taxon>
        <taxon>Chordata</taxon>
        <taxon>Craniata</taxon>
        <taxon>Vertebrata</taxon>
        <taxon>Euteleostomi</taxon>
        <taxon>Mammalia</taxon>
        <taxon>Eutheria</taxon>
        <taxon>Euarchontoglires</taxon>
        <taxon>Glires</taxon>
        <taxon>Rodentia</taxon>
        <taxon>Myomorpha</taxon>
        <taxon>Muroidea</taxon>
        <taxon>Cricetidae</taxon>
        <taxon>Cricetinae</taxon>
        <taxon>Cricetulus</taxon>
    </lineage>
</organism>
<keyword evidence="2 4" id="KW-0689">Ribosomal protein</keyword>
<dbReference type="EMBL" id="JH000768">
    <property type="protein sequence ID" value="EGW14222.1"/>
    <property type="molecule type" value="Genomic_DNA"/>
</dbReference>
<dbReference type="AlphaFoldDB" id="G3HVC5"/>
<evidence type="ECO:0000256" key="1">
    <source>
        <dbReference type="ARBA" id="ARBA00010537"/>
    </source>
</evidence>
<dbReference type="Gene3D" id="3.30.1550.10">
    <property type="entry name" value="Ribosomal protein L11/L12, N-terminal domain"/>
    <property type="match status" value="1"/>
</dbReference>
<dbReference type="GO" id="GO:0070180">
    <property type="term" value="F:large ribosomal subunit rRNA binding"/>
    <property type="evidence" value="ECO:0007669"/>
    <property type="project" value="TreeGrafter"/>
</dbReference>
<dbReference type="Proteomes" id="UP000001075">
    <property type="component" value="Unassembled WGS sequence"/>
</dbReference>
<dbReference type="PANTHER" id="PTHR11661">
    <property type="entry name" value="60S RIBOSOMAL PROTEIN L12"/>
    <property type="match status" value="1"/>
</dbReference>
<dbReference type="GO" id="GO:0006412">
    <property type="term" value="P:translation"/>
    <property type="evidence" value="ECO:0007669"/>
    <property type="project" value="InterPro"/>
</dbReference>
<dbReference type="InterPro" id="IPR000911">
    <property type="entry name" value="Ribosomal_uL11"/>
</dbReference>
<dbReference type="InParanoid" id="G3HVC5"/>
<proteinExistence type="inferred from homology"/>
<dbReference type="SUPFAM" id="SSF54747">
    <property type="entry name" value="Ribosomal L11/L12e N-terminal domain"/>
    <property type="match status" value="1"/>
</dbReference>
<keyword evidence="3" id="KW-0687">Ribonucleoprotein</keyword>
<evidence type="ECO:0000256" key="2">
    <source>
        <dbReference type="ARBA" id="ARBA00022980"/>
    </source>
</evidence>
<evidence type="ECO:0000313" key="5">
    <source>
        <dbReference type="Proteomes" id="UP000001075"/>
    </source>
</evidence>
<dbReference type="PANTHER" id="PTHR11661:SF2">
    <property type="entry name" value="LARGE RIBOSOMAL SUBUNIT PROTEIN UL11"/>
    <property type="match status" value="1"/>
</dbReference>
<protein>
    <submittedName>
        <fullName evidence="4">60S ribosomal protein L12</fullName>
    </submittedName>
</protein>
<evidence type="ECO:0000313" key="4">
    <source>
        <dbReference type="EMBL" id="EGW14222.1"/>
    </source>
</evidence>
<comment type="similarity">
    <text evidence="1">Belongs to the universal ribosomal protein uL11 family.</text>
</comment>
<sequence>MESPESFSKEVDDDINKTTRVWTGLRKTVKLTIQGRQDQTEVVPSASALIIRTHKQGVHLNACGRLNQERNLSWWPEDYLASRAKWFAVRGNESTDLYLADGVVSSAFFP</sequence>